<evidence type="ECO:0000259" key="8">
    <source>
        <dbReference type="PROSITE" id="PS50893"/>
    </source>
</evidence>
<evidence type="ECO:0000256" key="4">
    <source>
        <dbReference type="ARBA" id="ARBA00022840"/>
    </source>
</evidence>
<dbReference type="GO" id="GO:0034040">
    <property type="term" value="F:ATPase-coupled lipid transmembrane transporter activity"/>
    <property type="evidence" value="ECO:0007669"/>
    <property type="project" value="TreeGrafter"/>
</dbReference>
<keyword evidence="4 10" id="KW-0067">ATP-binding</keyword>
<evidence type="ECO:0000256" key="7">
    <source>
        <dbReference type="SAM" id="Phobius"/>
    </source>
</evidence>
<dbReference type="CDD" id="cd03228">
    <property type="entry name" value="ABCC_MRP_Like"/>
    <property type="match status" value="1"/>
</dbReference>
<dbReference type="InterPro" id="IPR039421">
    <property type="entry name" value="Type_1_exporter"/>
</dbReference>
<dbReference type="InterPro" id="IPR003439">
    <property type="entry name" value="ABC_transporter-like_ATP-bd"/>
</dbReference>
<dbReference type="GO" id="GO:0140359">
    <property type="term" value="F:ABC-type transporter activity"/>
    <property type="evidence" value="ECO:0007669"/>
    <property type="project" value="InterPro"/>
</dbReference>
<evidence type="ECO:0000256" key="5">
    <source>
        <dbReference type="ARBA" id="ARBA00022989"/>
    </source>
</evidence>
<dbReference type="GO" id="GO:0005524">
    <property type="term" value="F:ATP binding"/>
    <property type="evidence" value="ECO:0007669"/>
    <property type="project" value="UniProtKB-KW"/>
</dbReference>
<dbReference type="EMBL" id="JACHDB010000001">
    <property type="protein sequence ID" value="MBB5430143.1"/>
    <property type="molecule type" value="Genomic_DNA"/>
</dbReference>
<keyword evidence="5 7" id="KW-1133">Transmembrane helix</keyword>
<dbReference type="InterPro" id="IPR003593">
    <property type="entry name" value="AAA+_ATPase"/>
</dbReference>
<dbReference type="Pfam" id="PF00005">
    <property type="entry name" value="ABC_tran"/>
    <property type="match status" value="1"/>
</dbReference>
<dbReference type="Gene3D" id="3.40.50.300">
    <property type="entry name" value="P-loop containing nucleotide triphosphate hydrolases"/>
    <property type="match status" value="1"/>
</dbReference>
<dbReference type="RefSeq" id="WP_184387804.1">
    <property type="nucleotide sequence ID" value="NZ_BAAAJD010000024.1"/>
</dbReference>
<accession>A0A7W8QI14</accession>
<feature type="transmembrane region" description="Helical" evidence="7">
    <location>
        <begin position="175"/>
        <end position="195"/>
    </location>
</feature>
<dbReference type="InterPro" id="IPR036640">
    <property type="entry name" value="ABC1_TM_sf"/>
</dbReference>
<sequence>MAASRYRIHDDRMAEATLPGMLARVPGTAATALRWAWRASPRDTAATLLLHAAAGVLEELFSAVPTADRVAAALPALLALAGAAVARGALQAAAGWAQARLKPQVERRAEVHLFDLTARIELESFDDSSFNDAMYRARDRGLYEAGRVIDAAVEVLSAAIGLAAVAGVLAVLHPVLLPLLALTVAPAGWAAVRAARMRYRQMRELTNGRRRKWTLGDLLASRDSAAELRAYTMGRFLLEEYTRLADRERAAMLAVARRQTAVRAVGDAAGGAATAATYAALGALLLAGGMPLAVAGTAVLAIRQGQAALQTLLFSVNMMYESGLYFTDFTEFCAAARRRLPPPPPAGARPPGPLRELAVRGVHFCYPTAEEPALRGVDLRVRAGEIVALVGENGSGKTTLARLICGLYRAQRGAVAWNGADVAELPGEALRRRIGLIAQEYCRWPMTAERNVAMDAAADRARLSRAARQSGADAVVARLARGWDTVLDPRFAQGADLSGGQWQRIAGARGLYRDADLLIVDEPTAALDARAEHAFFETLREHARGRTVVLITHRLASVRMADRIVVLDRGRVAEQGGHAELMARGGLYAELYRLQADAYRERAA</sequence>
<evidence type="ECO:0000256" key="2">
    <source>
        <dbReference type="ARBA" id="ARBA00022692"/>
    </source>
</evidence>
<keyword evidence="2 7" id="KW-0812">Transmembrane</keyword>
<organism evidence="10 11">
    <name type="scientific">Nocardiopsis composta</name>
    <dbReference type="NCBI Taxonomy" id="157465"/>
    <lineage>
        <taxon>Bacteria</taxon>
        <taxon>Bacillati</taxon>
        <taxon>Actinomycetota</taxon>
        <taxon>Actinomycetes</taxon>
        <taxon>Streptosporangiales</taxon>
        <taxon>Nocardiopsidaceae</taxon>
        <taxon>Nocardiopsis</taxon>
    </lineage>
</organism>
<dbReference type="PROSITE" id="PS50929">
    <property type="entry name" value="ABC_TM1F"/>
    <property type="match status" value="1"/>
</dbReference>
<dbReference type="SUPFAM" id="SSF90123">
    <property type="entry name" value="ABC transporter transmembrane region"/>
    <property type="match status" value="1"/>
</dbReference>
<name>A0A7W8QI14_9ACTN</name>
<keyword evidence="3" id="KW-0547">Nucleotide-binding</keyword>
<evidence type="ECO:0000256" key="3">
    <source>
        <dbReference type="ARBA" id="ARBA00022741"/>
    </source>
</evidence>
<dbReference type="Proteomes" id="UP000572635">
    <property type="component" value="Unassembled WGS sequence"/>
</dbReference>
<keyword evidence="6 7" id="KW-0472">Membrane</keyword>
<comment type="subcellular location">
    <subcellularLocation>
        <location evidence="1">Cell membrane</location>
        <topology evidence="1">Multi-pass membrane protein</topology>
    </subcellularLocation>
</comment>
<dbReference type="AlphaFoldDB" id="A0A7W8QI14"/>
<dbReference type="InterPro" id="IPR011527">
    <property type="entry name" value="ABC1_TM_dom"/>
</dbReference>
<proteinExistence type="predicted"/>
<evidence type="ECO:0000256" key="1">
    <source>
        <dbReference type="ARBA" id="ARBA00004651"/>
    </source>
</evidence>
<comment type="caution">
    <text evidence="10">The sequence shown here is derived from an EMBL/GenBank/DDBJ whole genome shotgun (WGS) entry which is preliminary data.</text>
</comment>
<dbReference type="PANTHER" id="PTHR24221:SF646">
    <property type="entry name" value="HAEMOLYSIN SECRETION ATP-BINDING PROTEIN"/>
    <property type="match status" value="1"/>
</dbReference>
<gene>
    <name evidence="10" type="ORF">HDA36_000227</name>
</gene>
<dbReference type="Gene3D" id="1.20.1560.10">
    <property type="entry name" value="ABC transporter type 1, transmembrane domain"/>
    <property type="match status" value="1"/>
</dbReference>
<keyword evidence="11" id="KW-1185">Reference proteome</keyword>
<dbReference type="GO" id="GO:0016887">
    <property type="term" value="F:ATP hydrolysis activity"/>
    <property type="evidence" value="ECO:0007669"/>
    <property type="project" value="InterPro"/>
</dbReference>
<feature type="transmembrane region" description="Helical" evidence="7">
    <location>
        <begin position="148"/>
        <end position="169"/>
    </location>
</feature>
<evidence type="ECO:0000313" key="11">
    <source>
        <dbReference type="Proteomes" id="UP000572635"/>
    </source>
</evidence>
<evidence type="ECO:0000259" key="9">
    <source>
        <dbReference type="PROSITE" id="PS50929"/>
    </source>
</evidence>
<dbReference type="PROSITE" id="PS50893">
    <property type="entry name" value="ABC_TRANSPORTER_2"/>
    <property type="match status" value="1"/>
</dbReference>
<feature type="domain" description="ABC transporter" evidence="8">
    <location>
        <begin position="357"/>
        <end position="594"/>
    </location>
</feature>
<evidence type="ECO:0000313" key="10">
    <source>
        <dbReference type="EMBL" id="MBB5430143.1"/>
    </source>
</evidence>
<dbReference type="InterPro" id="IPR027417">
    <property type="entry name" value="P-loop_NTPase"/>
</dbReference>
<dbReference type="SMART" id="SM00382">
    <property type="entry name" value="AAA"/>
    <property type="match status" value="1"/>
</dbReference>
<dbReference type="GO" id="GO:0005886">
    <property type="term" value="C:plasma membrane"/>
    <property type="evidence" value="ECO:0007669"/>
    <property type="project" value="UniProtKB-SubCell"/>
</dbReference>
<dbReference type="PANTHER" id="PTHR24221">
    <property type="entry name" value="ATP-BINDING CASSETTE SUB-FAMILY B"/>
    <property type="match status" value="1"/>
</dbReference>
<evidence type="ECO:0000256" key="6">
    <source>
        <dbReference type="ARBA" id="ARBA00023136"/>
    </source>
</evidence>
<feature type="domain" description="ABC transmembrane type-1" evidence="9">
    <location>
        <begin position="77"/>
        <end position="321"/>
    </location>
</feature>
<dbReference type="SUPFAM" id="SSF52540">
    <property type="entry name" value="P-loop containing nucleoside triphosphate hydrolases"/>
    <property type="match status" value="1"/>
</dbReference>
<reference evidence="10 11" key="1">
    <citation type="submission" date="2020-08" db="EMBL/GenBank/DDBJ databases">
        <title>Sequencing the genomes of 1000 actinobacteria strains.</title>
        <authorList>
            <person name="Klenk H.-P."/>
        </authorList>
    </citation>
    <scope>NUCLEOTIDE SEQUENCE [LARGE SCALE GENOMIC DNA]</scope>
    <source>
        <strain evidence="10 11">DSM 44551</strain>
    </source>
</reference>
<protein>
    <submittedName>
        <fullName evidence="10">ATP-binding cassette subfamily B protein/ATP-binding cassette subfamily C protein</fullName>
    </submittedName>
</protein>